<evidence type="ECO:0000256" key="2">
    <source>
        <dbReference type="ARBA" id="ARBA00005297"/>
    </source>
</evidence>
<accession>A0ABT0PSY4</accession>
<feature type="domain" description="Chorismate-utilising enzyme C-terminal" evidence="6">
    <location>
        <begin position="103"/>
        <end position="344"/>
    </location>
</feature>
<dbReference type="EMBL" id="JAMFMA010000001">
    <property type="protein sequence ID" value="MCL6273568.1"/>
    <property type="molecule type" value="Genomic_DNA"/>
</dbReference>
<evidence type="ECO:0000313" key="7">
    <source>
        <dbReference type="EMBL" id="MCL6273568.1"/>
    </source>
</evidence>
<dbReference type="SUPFAM" id="SSF56322">
    <property type="entry name" value="ADC synthase"/>
    <property type="match status" value="1"/>
</dbReference>
<keyword evidence="8" id="KW-1185">Reference proteome</keyword>
<keyword evidence="4" id="KW-0413">Isomerase</keyword>
<dbReference type="Proteomes" id="UP001203607">
    <property type="component" value="Unassembled WGS sequence"/>
</dbReference>
<dbReference type="PANTHER" id="PTHR42839">
    <property type="entry name" value="ISOCHORISMATE SYNTHASE ENTC"/>
    <property type="match status" value="1"/>
</dbReference>
<evidence type="ECO:0000256" key="1">
    <source>
        <dbReference type="ARBA" id="ARBA00000799"/>
    </source>
</evidence>
<sequence>MPYQENREFQSVLDELDQCAENGQPFAIFRKPDEKKVIAVIQKDSTKYELDFNTQGFVFAPFNWADNALLIKADKVECTEYMDASLVQQSTRALSEKGRVSHINLVQKAIDEIEVGSMEKVVLSRKIEEPFNESAFTVFETLLKSYGSAFCYLIYHPQFGFWCGATPESLVQIADNRIETMALAGTLPHISGISPQWGTKEIVEQEMVSTYILEQLSDLTDSLTLDKVESVRAGNLWHLKSSVHAVMAKDTTIDQVVSALHPTPAVCGIPTAKAKAFINANEGYDRTFYTGFLGEINISGPSDIALYVNLRCMKLERGIATLFVGGGITDASEPEKEWIETQNKSRTMLNILLDDI</sequence>
<evidence type="ECO:0000259" key="6">
    <source>
        <dbReference type="Pfam" id="PF00425"/>
    </source>
</evidence>
<comment type="caution">
    <text evidence="7">The sequence shown here is derived from an EMBL/GenBank/DDBJ whole genome shotgun (WGS) entry which is preliminary data.</text>
</comment>
<dbReference type="InterPro" id="IPR005801">
    <property type="entry name" value="ADC_synthase"/>
</dbReference>
<dbReference type="NCBIfam" id="TIGR00543">
    <property type="entry name" value="isochor_syn"/>
    <property type="match status" value="1"/>
</dbReference>
<evidence type="ECO:0000313" key="8">
    <source>
        <dbReference type="Proteomes" id="UP001203607"/>
    </source>
</evidence>
<reference evidence="7 8" key="1">
    <citation type="submission" date="2022-05" db="EMBL/GenBank/DDBJ databases">
        <authorList>
            <person name="Park J.-S."/>
        </authorList>
    </citation>
    <scope>NUCLEOTIDE SEQUENCE [LARGE SCALE GENOMIC DNA]</scope>
    <source>
        <strain evidence="7 8">2012CJ35-5</strain>
    </source>
</reference>
<comment type="catalytic activity">
    <reaction evidence="1">
        <text>chorismate = isochorismate</text>
        <dbReference type="Rhea" id="RHEA:18985"/>
        <dbReference type="ChEBI" id="CHEBI:29748"/>
        <dbReference type="ChEBI" id="CHEBI:29780"/>
        <dbReference type="EC" id="5.4.4.2"/>
    </reaction>
</comment>
<dbReference type="InterPro" id="IPR015890">
    <property type="entry name" value="Chorismate_C"/>
</dbReference>
<evidence type="ECO:0000256" key="3">
    <source>
        <dbReference type="ARBA" id="ARBA00012824"/>
    </source>
</evidence>
<organism evidence="7 8">
    <name type="scientific">Flagellimonas spongiicola</name>
    <dbReference type="NCBI Taxonomy" id="2942208"/>
    <lineage>
        <taxon>Bacteria</taxon>
        <taxon>Pseudomonadati</taxon>
        <taxon>Bacteroidota</taxon>
        <taxon>Flavobacteriia</taxon>
        <taxon>Flavobacteriales</taxon>
        <taxon>Flavobacteriaceae</taxon>
        <taxon>Flagellimonas</taxon>
    </lineage>
</organism>
<proteinExistence type="inferred from homology"/>
<dbReference type="InterPro" id="IPR004561">
    <property type="entry name" value="IsoChor_synthase"/>
</dbReference>
<dbReference type="Gene3D" id="3.60.120.10">
    <property type="entry name" value="Anthranilate synthase"/>
    <property type="match status" value="1"/>
</dbReference>
<dbReference type="RefSeq" id="WP_249656741.1">
    <property type="nucleotide sequence ID" value="NZ_JAMFMA010000001.1"/>
</dbReference>
<dbReference type="Pfam" id="PF00425">
    <property type="entry name" value="Chorismate_bind"/>
    <property type="match status" value="1"/>
</dbReference>
<dbReference type="PANTHER" id="PTHR42839:SF2">
    <property type="entry name" value="ISOCHORISMATE SYNTHASE ENTC"/>
    <property type="match status" value="1"/>
</dbReference>
<gene>
    <name evidence="7" type="ORF">M3P19_06070</name>
</gene>
<evidence type="ECO:0000256" key="4">
    <source>
        <dbReference type="ARBA" id="ARBA00023235"/>
    </source>
</evidence>
<evidence type="ECO:0000256" key="5">
    <source>
        <dbReference type="ARBA" id="ARBA00041564"/>
    </source>
</evidence>
<protein>
    <recommendedName>
        <fullName evidence="3">isochorismate synthase</fullName>
        <ecNumber evidence="3">5.4.4.2</ecNumber>
    </recommendedName>
    <alternativeName>
        <fullName evidence="5">Isochorismate mutase</fullName>
    </alternativeName>
</protein>
<name>A0ABT0PSY4_9FLAO</name>
<comment type="similarity">
    <text evidence="2">Belongs to the isochorismate synthase family.</text>
</comment>
<dbReference type="EC" id="5.4.4.2" evidence="3"/>